<dbReference type="Proteomes" id="UP000014157">
    <property type="component" value="Unassembled WGS sequence"/>
</dbReference>
<proteinExistence type="predicted"/>
<dbReference type="InterPro" id="IPR029479">
    <property type="entry name" value="Nitroreductase"/>
</dbReference>
<dbReference type="PANTHER" id="PTHR43821:SF1">
    <property type="entry name" value="NAD(P)H NITROREDUCTASE YDJA-RELATED"/>
    <property type="match status" value="1"/>
</dbReference>
<organism evidence="2 4">
    <name type="scientific">Enterococcus moraviensis ATCC BAA-383</name>
    <dbReference type="NCBI Taxonomy" id="1158609"/>
    <lineage>
        <taxon>Bacteria</taxon>
        <taxon>Bacillati</taxon>
        <taxon>Bacillota</taxon>
        <taxon>Bacilli</taxon>
        <taxon>Lactobacillales</taxon>
        <taxon>Enterococcaceae</taxon>
        <taxon>Enterococcus</taxon>
    </lineage>
</organism>
<reference evidence="3 5" key="2">
    <citation type="submission" date="2013-03" db="EMBL/GenBank/DDBJ databases">
        <title>The Genome Sequence of Enterococcus moraviensis BAA-383 (PacBio/Illumina hybrid assembly).</title>
        <authorList>
            <consortium name="The Broad Institute Genomics Platform"/>
            <consortium name="The Broad Institute Genome Sequencing Center for Infectious Disease"/>
            <person name="Earl A."/>
            <person name="Russ C."/>
            <person name="Gilmore M."/>
            <person name="Surin D."/>
            <person name="Walker B."/>
            <person name="Young S."/>
            <person name="Zeng Q."/>
            <person name="Gargeya S."/>
            <person name="Fitzgerald M."/>
            <person name="Haas B."/>
            <person name="Abouelleil A."/>
            <person name="Allen A.W."/>
            <person name="Alvarado L."/>
            <person name="Arachchi H.M."/>
            <person name="Berlin A.M."/>
            <person name="Chapman S.B."/>
            <person name="Gainer-Dewar J."/>
            <person name="Goldberg J."/>
            <person name="Griggs A."/>
            <person name="Gujja S."/>
            <person name="Hansen M."/>
            <person name="Howarth C."/>
            <person name="Imamovic A."/>
            <person name="Ireland A."/>
            <person name="Larimer J."/>
            <person name="McCowan C."/>
            <person name="Murphy C."/>
            <person name="Pearson M."/>
            <person name="Poon T.W."/>
            <person name="Priest M."/>
            <person name="Roberts A."/>
            <person name="Saif S."/>
            <person name="Shea T."/>
            <person name="Sisk P."/>
            <person name="Sykes S."/>
            <person name="Wortman J."/>
            <person name="Nusbaum C."/>
            <person name="Birren B."/>
        </authorList>
    </citation>
    <scope>NUCLEOTIDE SEQUENCE [LARGE SCALE GENOMIC DNA]</scope>
    <source>
        <strain evidence="3 5">ATCC BAA-383</strain>
    </source>
</reference>
<dbReference type="PANTHER" id="PTHR43821">
    <property type="entry name" value="NAD(P)H NITROREDUCTASE YDJA-RELATED"/>
    <property type="match status" value="1"/>
</dbReference>
<dbReference type="PATRIC" id="fig|1158609.3.peg.2726"/>
<protein>
    <recommendedName>
        <fullName evidence="1">Nitroreductase domain-containing protein</fullName>
    </recommendedName>
</protein>
<evidence type="ECO:0000313" key="4">
    <source>
        <dbReference type="Proteomes" id="UP000013781"/>
    </source>
</evidence>
<dbReference type="Gene3D" id="3.40.109.10">
    <property type="entry name" value="NADH Oxidase"/>
    <property type="match status" value="1"/>
</dbReference>
<dbReference type="Proteomes" id="UP000013781">
    <property type="component" value="Unassembled WGS sequence"/>
</dbReference>
<dbReference type="OrthoDB" id="9804207at2"/>
<dbReference type="InterPro" id="IPR000415">
    <property type="entry name" value="Nitroreductase-like"/>
</dbReference>
<sequence>MEKSTIEQIVRERRTIRTLTNQTISLETIHDLLESASYAPYHSKEEPWEVIIVSEEQERQVFVKEIMNSYDRLDIWARYEQEYLEKAKKRTEDYFLDVPVTLIVTAPICESEKSNLEAISAVSAFIQNFQLVAWAQKIGVTWRTIPVIFDEVFKQNSGVAAERQIIGLLDISFIDENIKIPKSRRKPVAQWTKGLNEKVAEMNKENKEL</sequence>
<evidence type="ECO:0000313" key="2">
    <source>
        <dbReference type="EMBL" id="EOH97068.1"/>
    </source>
</evidence>
<dbReference type="AlphaFoldDB" id="R2QPA0"/>
<dbReference type="eggNOG" id="COG0778">
    <property type="taxonomic scope" value="Bacteria"/>
</dbReference>
<reference evidence="2 4" key="1">
    <citation type="submission" date="2013-02" db="EMBL/GenBank/DDBJ databases">
        <title>The Genome Sequence of Enterococcus moraviensis BAA-383.</title>
        <authorList>
            <consortium name="The Broad Institute Genome Sequencing Platform"/>
            <consortium name="The Broad Institute Genome Sequencing Center for Infectious Disease"/>
            <person name="Earl A.M."/>
            <person name="Gilmore M.S."/>
            <person name="Lebreton F."/>
            <person name="Walker B."/>
            <person name="Young S.K."/>
            <person name="Zeng Q."/>
            <person name="Gargeya S."/>
            <person name="Fitzgerald M."/>
            <person name="Haas B."/>
            <person name="Abouelleil A."/>
            <person name="Alvarado L."/>
            <person name="Arachchi H.M."/>
            <person name="Berlin A.M."/>
            <person name="Chapman S.B."/>
            <person name="Dewar J."/>
            <person name="Goldberg J."/>
            <person name="Griggs A."/>
            <person name="Gujja S."/>
            <person name="Hansen M."/>
            <person name="Howarth C."/>
            <person name="Imamovic A."/>
            <person name="Larimer J."/>
            <person name="McCowan C."/>
            <person name="Murphy C."/>
            <person name="Neiman D."/>
            <person name="Pearson M."/>
            <person name="Priest M."/>
            <person name="Roberts A."/>
            <person name="Saif S."/>
            <person name="Shea T."/>
            <person name="Sisk P."/>
            <person name="Sykes S."/>
            <person name="Wortman J."/>
            <person name="Nusbaum C."/>
            <person name="Birren B."/>
        </authorList>
    </citation>
    <scope>NUCLEOTIDE SEQUENCE [LARGE SCALE GENOMIC DNA]</scope>
    <source>
        <strain evidence="2 4">ATCC BAA-383</strain>
    </source>
</reference>
<dbReference type="SUPFAM" id="SSF55469">
    <property type="entry name" value="FMN-dependent nitroreductase-like"/>
    <property type="match status" value="1"/>
</dbReference>
<comment type="caution">
    <text evidence="2">The sequence shown here is derived from an EMBL/GenBank/DDBJ whole genome shotgun (WGS) entry which is preliminary data.</text>
</comment>
<dbReference type="HOGENOM" id="CLU_070764_5_1_9"/>
<dbReference type="InterPro" id="IPR052530">
    <property type="entry name" value="NAD(P)H_nitroreductase"/>
</dbReference>
<dbReference type="EMBL" id="AJAS01000022">
    <property type="protein sequence ID" value="EOH97068.1"/>
    <property type="molecule type" value="Genomic_DNA"/>
</dbReference>
<dbReference type="RefSeq" id="WP_010766133.1">
    <property type="nucleotide sequence ID" value="NZ_ASWB01000003.1"/>
</dbReference>
<dbReference type="EMBL" id="ASWB01000003">
    <property type="protein sequence ID" value="EOT65858.1"/>
    <property type="molecule type" value="Genomic_DNA"/>
</dbReference>
<accession>R2QPA0</accession>
<dbReference type="Pfam" id="PF00881">
    <property type="entry name" value="Nitroreductase"/>
    <property type="match status" value="1"/>
</dbReference>
<evidence type="ECO:0000313" key="3">
    <source>
        <dbReference type="EMBL" id="EOT65858.1"/>
    </source>
</evidence>
<evidence type="ECO:0000259" key="1">
    <source>
        <dbReference type="Pfam" id="PF00881"/>
    </source>
</evidence>
<dbReference type="GO" id="GO:0016491">
    <property type="term" value="F:oxidoreductase activity"/>
    <property type="evidence" value="ECO:0007669"/>
    <property type="project" value="InterPro"/>
</dbReference>
<name>R2QPA0_9ENTE</name>
<keyword evidence="5" id="KW-1185">Reference proteome</keyword>
<feature type="domain" description="Nitroreductase" evidence="1">
    <location>
        <begin position="10"/>
        <end position="167"/>
    </location>
</feature>
<evidence type="ECO:0000313" key="5">
    <source>
        <dbReference type="Proteomes" id="UP000014157"/>
    </source>
</evidence>
<gene>
    <name evidence="3" type="ORF">I586_02127</name>
    <name evidence="2" type="ORF">UAY_02800</name>
</gene>
<dbReference type="STRING" id="155617.RV09_GL001619"/>